<evidence type="ECO:0000313" key="2">
    <source>
        <dbReference type="Proteomes" id="UP001215092"/>
    </source>
</evidence>
<gene>
    <name evidence="1" type="primary">27</name>
    <name evidence="1" type="ORF">SEA_BARNSTORMER_27</name>
</gene>
<name>A0AAF0CDN1_9CAUD</name>
<sequence>MSKKTIAGEGEAKRLSLYVSGPMSGIPHFNYPLFTDATAALRAHGFDVVSPHELDIEAGVDLTEEFTADDRRAALRRDVTAVTEADGIAVLTGWHHSTGARAEVALANAIPIPIFTVDEWLADAHKELLP</sequence>
<protein>
    <submittedName>
        <fullName evidence="1">Nucleoside deoxyribosyltransferase</fullName>
    </submittedName>
</protein>
<dbReference type="Gene3D" id="3.40.50.10400">
    <property type="entry name" value="Hypothetical protein PA1492"/>
    <property type="match status" value="1"/>
</dbReference>
<keyword evidence="2" id="KW-1185">Reference proteome</keyword>
<dbReference type="EMBL" id="OQ190478">
    <property type="protein sequence ID" value="WDS51664.1"/>
    <property type="molecule type" value="Genomic_DNA"/>
</dbReference>
<dbReference type="Proteomes" id="UP001215092">
    <property type="component" value="Segment"/>
</dbReference>
<organism evidence="1 2">
    <name type="scientific">Microbacterium phage Barnstormer</name>
    <dbReference type="NCBI Taxonomy" id="3028491"/>
    <lineage>
        <taxon>Viruses</taxon>
        <taxon>Duplodnaviria</taxon>
        <taxon>Heunggongvirae</taxon>
        <taxon>Uroviricota</taxon>
        <taxon>Caudoviricetes</taxon>
        <taxon>Casidaviridae</taxon>
        <taxon>Barnstormervirus</taxon>
        <taxon>Barnstormervirus barnstormer</taxon>
    </lineage>
</organism>
<evidence type="ECO:0000313" key="1">
    <source>
        <dbReference type="EMBL" id="WDS51664.1"/>
    </source>
</evidence>
<accession>A0AAF0CDN1</accession>
<dbReference type="SUPFAM" id="SSF52309">
    <property type="entry name" value="N-(deoxy)ribosyltransferase-like"/>
    <property type="match status" value="1"/>
</dbReference>
<dbReference type="InterPro" id="IPR025518">
    <property type="entry name" value="DUF4406"/>
</dbReference>
<proteinExistence type="predicted"/>
<reference evidence="1 2" key="1">
    <citation type="submission" date="2023-01" db="EMBL/GenBank/DDBJ databases">
        <authorList>
            <person name="Edelman T.J."/>
            <person name="Baldwin A.R."/>
            <person name="Chauncey H.A."/>
            <person name="Connelly K.A."/>
            <person name="Daniel I."/>
            <person name="Fitzgerald E.B."/>
            <person name="McKinney B.E."/>
            <person name="Murray D.M."/>
            <person name="Parshall S."/>
            <person name="Stokes L.T."/>
            <person name="Tanaka K.N."/>
            <person name="Vinson E.C."/>
            <person name="Klevikis C."/>
            <person name="Temple L."/>
            <person name="Rinehart C.A."/>
            <person name="Garlena R.A."/>
            <person name="Russell D.A."/>
            <person name="Jacobs-Sera D."/>
            <person name="Hatfull G.F."/>
        </authorList>
    </citation>
    <scope>NUCLEOTIDE SEQUENCE [LARGE SCALE GENOMIC DNA]</scope>
</reference>
<dbReference type="Pfam" id="PF14359">
    <property type="entry name" value="DUF4406"/>
    <property type="match status" value="1"/>
</dbReference>